<accession>A0A392RA83</accession>
<dbReference type="Proteomes" id="UP000265520">
    <property type="component" value="Unassembled WGS sequence"/>
</dbReference>
<keyword evidence="3" id="KW-1185">Reference proteome</keyword>
<evidence type="ECO:0000313" key="2">
    <source>
        <dbReference type="EMBL" id="MCI32690.1"/>
    </source>
</evidence>
<dbReference type="EMBL" id="LXQA010197831">
    <property type="protein sequence ID" value="MCI32690.1"/>
    <property type="molecule type" value="Genomic_DNA"/>
</dbReference>
<evidence type="ECO:0000313" key="3">
    <source>
        <dbReference type="Proteomes" id="UP000265520"/>
    </source>
</evidence>
<proteinExistence type="predicted"/>
<feature type="non-terminal residue" evidence="2">
    <location>
        <position position="39"/>
    </location>
</feature>
<sequence>MCINLHDKGSTAPASGEEETPASSSAGFPNFCCSRGETM</sequence>
<protein>
    <submittedName>
        <fullName evidence="2">Uncharacterized protein</fullName>
    </submittedName>
</protein>
<reference evidence="2 3" key="1">
    <citation type="journal article" date="2018" name="Front. Plant Sci.">
        <title>Red Clover (Trifolium pratense) and Zigzag Clover (T. medium) - A Picture of Genomic Similarities and Differences.</title>
        <authorList>
            <person name="Dluhosova J."/>
            <person name="Istvanek J."/>
            <person name="Nedelnik J."/>
            <person name="Repkova J."/>
        </authorList>
    </citation>
    <scope>NUCLEOTIDE SEQUENCE [LARGE SCALE GENOMIC DNA]</scope>
    <source>
        <strain evidence="3">cv. 10/8</strain>
        <tissue evidence="2">Leaf</tissue>
    </source>
</reference>
<evidence type="ECO:0000256" key="1">
    <source>
        <dbReference type="SAM" id="MobiDB-lite"/>
    </source>
</evidence>
<comment type="caution">
    <text evidence="2">The sequence shown here is derived from an EMBL/GenBank/DDBJ whole genome shotgun (WGS) entry which is preliminary data.</text>
</comment>
<organism evidence="2 3">
    <name type="scientific">Trifolium medium</name>
    <dbReference type="NCBI Taxonomy" id="97028"/>
    <lineage>
        <taxon>Eukaryota</taxon>
        <taxon>Viridiplantae</taxon>
        <taxon>Streptophyta</taxon>
        <taxon>Embryophyta</taxon>
        <taxon>Tracheophyta</taxon>
        <taxon>Spermatophyta</taxon>
        <taxon>Magnoliopsida</taxon>
        <taxon>eudicotyledons</taxon>
        <taxon>Gunneridae</taxon>
        <taxon>Pentapetalae</taxon>
        <taxon>rosids</taxon>
        <taxon>fabids</taxon>
        <taxon>Fabales</taxon>
        <taxon>Fabaceae</taxon>
        <taxon>Papilionoideae</taxon>
        <taxon>50 kb inversion clade</taxon>
        <taxon>NPAAA clade</taxon>
        <taxon>Hologalegina</taxon>
        <taxon>IRL clade</taxon>
        <taxon>Trifolieae</taxon>
        <taxon>Trifolium</taxon>
    </lineage>
</organism>
<dbReference type="AlphaFoldDB" id="A0A392RA83"/>
<feature type="region of interest" description="Disordered" evidence="1">
    <location>
        <begin position="1"/>
        <end position="39"/>
    </location>
</feature>
<name>A0A392RA83_9FABA</name>